<reference evidence="3" key="1">
    <citation type="submission" date="2022-11" db="UniProtKB">
        <authorList>
            <consortium name="WormBaseParasite"/>
        </authorList>
    </citation>
    <scope>IDENTIFICATION</scope>
</reference>
<name>A0A914RLG2_PAREQ</name>
<keyword evidence="2" id="KW-1185">Reference proteome</keyword>
<dbReference type="Proteomes" id="UP000887564">
    <property type="component" value="Unplaced"/>
</dbReference>
<accession>A0A914RLG2</accession>
<organism evidence="2 3">
    <name type="scientific">Parascaris equorum</name>
    <name type="common">Equine roundworm</name>
    <dbReference type="NCBI Taxonomy" id="6256"/>
    <lineage>
        <taxon>Eukaryota</taxon>
        <taxon>Metazoa</taxon>
        <taxon>Ecdysozoa</taxon>
        <taxon>Nematoda</taxon>
        <taxon>Chromadorea</taxon>
        <taxon>Rhabditida</taxon>
        <taxon>Spirurina</taxon>
        <taxon>Ascaridomorpha</taxon>
        <taxon>Ascaridoidea</taxon>
        <taxon>Ascarididae</taxon>
        <taxon>Parascaris</taxon>
    </lineage>
</organism>
<feature type="region of interest" description="Disordered" evidence="1">
    <location>
        <begin position="1"/>
        <end position="27"/>
    </location>
</feature>
<evidence type="ECO:0000313" key="3">
    <source>
        <dbReference type="WBParaSite" id="PEQ_0000728201-mRNA-1"/>
    </source>
</evidence>
<proteinExistence type="predicted"/>
<sequence>MRGPPPQWNPPPPPSLRNESTSPDSRKYVHRLYQVQVRDRASPWDDETRQMLVQNPETGSFYVPAGSDAYTHIDASKESEKYCSSATQALETIQKIFLAVDVNDQTTSNLANFYRGTKSTVRTDEWYKWIYEKKAIDIYYLKRISKKVSQTAKNSHLYLRIVVRIRLRLMCHLCFCLFKRR</sequence>
<dbReference type="AlphaFoldDB" id="A0A914RLG2"/>
<evidence type="ECO:0000313" key="2">
    <source>
        <dbReference type="Proteomes" id="UP000887564"/>
    </source>
</evidence>
<protein>
    <submittedName>
        <fullName evidence="3">Uncharacterized protein</fullName>
    </submittedName>
</protein>
<evidence type="ECO:0000256" key="1">
    <source>
        <dbReference type="SAM" id="MobiDB-lite"/>
    </source>
</evidence>
<feature type="compositionally biased region" description="Pro residues" evidence="1">
    <location>
        <begin position="1"/>
        <end position="15"/>
    </location>
</feature>
<dbReference type="WBParaSite" id="PEQ_0000728201-mRNA-1">
    <property type="protein sequence ID" value="PEQ_0000728201-mRNA-1"/>
    <property type="gene ID" value="PEQ_0000728201"/>
</dbReference>